<evidence type="ECO:0000256" key="1">
    <source>
        <dbReference type="ARBA" id="ARBA00006484"/>
    </source>
</evidence>
<dbReference type="GO" id="GO:0047040">
    <property type="term" value="F:pteridine reductase activity"/>
    <property type="evidence" value="ECO:0007669"/>
    <property type="project" value="UniProtKB-EC"/>
</dbReference>
<dbReference type="NCBIfam" id="NF006598">
    <property type="entry name" value="PRK09135.1"/>
    <property type="match status" value="1"/>
</dbReference>
<name>K6XR31_9ALTE</name>
<dbReference type="RefSeq" id="WP_008843972.1">
    <property type="nucleotide sequence ID" value="NZ_BAEN01000035.1"/>
</dbReference>
<dbReference type="PRINTS" id="PR00081">
    <property type="entry name" value="GDHRDH"/>
</dbReference>
<dbReference type="EC" id="1.5.1.33" evidence="3"/>
<dbReference type="PRINTS" id="PR00080">
    <property type="entry name" value="SDRFAMILY"/>
</dbReference>
<dbReference type="PANTHER" id="PTHR43639">
    <property type="entry name" value="OXIDOREDUCTASE, SHORT-CHAIN DEHYDROGENASE/REDUCTASE FAMILY (AFU_ORTHOLOGUE AFUA_5G02870)"/>
    <property type="match status" value="1"/>
</dbReference>
<dbReference type="Proteomes" id="UP000006334">
    <property type="component" value="Unassembled WGS sequence"/>
</dbReference>
<comment type="caution">
    <text evidence="3">The sequence shown here is derived from an EMBL/GenBank/DDBJ whole genome shotgun (WGS) entry which is preliminary data.</text>
</comment>
<comment type="similarity">
    <text evidence="1">Belongs to the short-chain dehydrogenases/reductases (SDR) family.</text>
</comment>
<reference evidence="3 4" key="1">
    <citation type="journal article" date="2017" name="Antonie Van Leeuwenhoek">
        <title>Rhizobium rhizosphaerae sp. nov., a novel species isolated from rice rhizosphere.</title>
        <authorList>
            <person name="Zhao J.J."/>
            <person name="Zhang J."/>
            <person name="Zhang R.J."/>
            <person name="Zhang C.W."/>
            <person name="Yin H.Q."/>
            <person name="Zhang X.X."/>
        </authorList>
    </citation>
    <scope>NUCLEOTIDE SEQUENCE [LARGE SCALE GENOMIC DNA]</scope>
    <source>
        <strain evidence="3 4">E3</strain>
    </source>
</reference>
<evidence type="ECO:0000256" key="2">
    <source>
        <dbReference type="ARBA" id="ARBA00023002"/>
    </source>
</evidence>
<evidence type="ECO:0000313" key="4">
    <source>
        <dbReference type="Proteomes" id="UP000006334"/>
    </source>
</evidence>
<proteinExistence type="inferred from homology"/>
<dbReference type="InterPro" id="IPR020904">
    <property type="entry name" value="Sc_DH/Rdtase_CS"/>
</dbReference>
<dbReference type="AlphaFoldDB" id="K6XR31"/>
<dbReference type="PROSITE" id="PS00061">
    <property type="entry name" value="ADH_SHORT"/>
    <property type="match status" value="1"/>
</dbReference>
<protein>
    <submittedName>
        <fullName evidence="3">Pteridine reductase</fullName>
        <ecNumber evidence="3">1.5.1.33</ecNumber>
    </submittedName>
</protein>
<dbReference type="STRING" id="1127673.GLIP_1522"/>
<dbReference type="eggNOG" id="COG1028">
    <property type="taxonomic scope" value="Bacteria"/>
</dbReference>
<dbReference type="InterPro" id="IPR036291">
    <property type="entry name" value="NAD(P)-bd_dom_sf"/>
</dbReference>
<dbReference type="Gene3D" id="3.40.50.720">
    <property type="entry name" value="NAD(P)-binding Rossmann-like Domain"/>
    <property type="match status" value="1"/>
</dbReference>
<dbReference type="PANTHER" id="PTHR43639:SF1">
    <property type="entry name" value="SHORT-CHAIN DEHYDROGENASE_REDUCTASE FAMILY PROTEIN"/>
    <property type="match status" value="1"/>
</dbReference>
<keyword evidence="2 3" id="KW-0560">Oxidoreductase</keyword>
<sequence>MKNEVVFITGSAKRIGAYTARHLHSLGYRIVLHCHHSVDQVTTLAEQLNAIRKNSVKWVQGDLCNPEQLKNLAESAINAFDRIDVLINNASAFYATPVSNFNQQDWQALMGSNAQAPLYLIQLLQKQLKENQGVVINMVDIHAQRPLSGHTIYCMAKAALVTLTQSMAQELAPLVRVNGVAPGAILWPDNALPENEKNAILKQIPLGRLGCEKDISEAIAFLISAPYITGQILAVDGGRSIANPSVA</sequence>
<evidence type="ECO:0000313" key="3">
    <source>
        <dbReference type="EMBL" id="GAC14156.1"/>
    </source>
</evidence>
<gene>
    <name evidence="3" type="ORF">GLIP_1522</name>
</gene>
<dbReference type="EMBL" id="BAEN01000035">
    <property type="protein sequence ID" value="GAC14156.1"/>
    <property type="molecule type" value="Genomic_DNA"/>
</dbReference>
<accession>K6XR31</accession>
<dbReference type="InterPro" id="IPR002347">
    <property type="entry name" value="SDR_fam"/>
</dbReference>
<organism evidence="3 4">
    <name type="scientific">Aliiglaciecola lipolytica E3</name>
    <dbReference type="NCBI Taxonomy" id="1127673"/>
    <lineage>
        <taxon>Bacteria</taxon>
        <taxon>Pseudomonadati</taxon>
        <taxon>Pseudomonadota</taxon>
        <taxon>Gammaproteobacteria</taxon>
        <taxon>Alteromonadales</taxon>
        <taxon>Alteromonadaceae</taxon>
        <taxon>Aliiglaciecola</taxon>
    </lineage>
</organism>
<dbReference type="Pfam" id="PF13561">
    <property type="entry name" value="adh_short_C2"/>
    <property type="match status" value="1"/>
</dbReference>
<dbReference type="SUPFAM" id="SSF51735">
    <property type="entry name" value="NAD(P)-binding Rossmann-fold domains"/>
    <property type="match status" value="1"/>
</dbReference>
<dbReference type="OrthoDB" id="9793499at2"/>
<keyword evidence="4" id="KW-1185">Reference proteome</keyword>